<evidence type="ECO:0000256" key="15">
    <source>
        <dbReference type="ARBA" id="ARBA00025880"/>
    </source>
</evidence>
<evidence type="ECO:0000256" key="1">
    <source>
        <dbReference type="ARBA" id="ARBA00004337"/>
    </source>
</evidence>
<dbReference type="GO" id="GO:0005789">
    <property type="term" value="C:endoplasmic reticulum membrane"/>
    <property type="evidence" value="ECO:0007669"/>
    <property type="project" value="UniProtKB-SubCell"/>
</dbReference>
<feature type="transmembrane region" description="Helical" evidence="19">
    <location>
        <begin position="368"/>
        <end position="391"/>
    </location>
</feature>
<evidence type="ECO:0000256" key="6">
    <source>
        <dbReference type="ARBA" id="ARBA00022473"/>
    </source>
</evidence>
<reference evidence="22 23" key="1">
    <citation type="submission" date="2019-07" db="EMBL/GenBank/DDBJ databases">
        <title>Draft genome assembly of a fouling barnacle, Amphibalanus amphitrite (Darwin, 1854): The first reference genome for Thecostraca.</title>
        <authorList>
            <person name="Kim W."/>
        </authorList>
    </citation>
    <scope>NUCLEOTIDE SEQUENCE [LARGE SCALE GENOMIC DNA]</scope>
    <source>
        <strain evidence="22">SNU_AA5</strain>
        <tissue evidence="22">Soma without cirri and trophi</tissue>
    </source>
</reference>
<dbReference type="GO" id="GO:0000139">
    <property type="term" value="C:Golgi membrane"/>
    <property type="evidence" value="ECO:0007669"/>
    <property type="project" value="UniProtKB-SubCell"/>
</dbReference>
<keyword evidence="6" id="KW-0217">Developmental protein</keyword>
<keyword evidence="9 19" id="KW-1133">Transmembrane helix</keyword>
<feature type="region of interest" description="Disordered" evidence="18">
    <location>
        <begin position="591"/>
        <end position="615"/>
    </location>
</feature>
<evidence type="ECO:0000256" key="17">
    <source>
        <dbReference type="ARBA" id="ARBA00034107"/>
    </source>
</evidence>
<protein>
    <recommendedName>
        <fullName evidence="5">Protein wntless</fullName>
    </recommendedName>
</protein>
<comment type="similarity">
    <text evidence="4">Belongs to the wntless family.</text>
</comment>
<feature type="domain" description="Wntless GOLD" evidence="21">
    <location>
        <begin position="193"/>
        <end position="309"/>
    </location>
</feature>
<dbReference type="PANTHER" id="PTHR13449:SF2">
    <property type="entry name" value="PROTEIN WNTLESS HOMOLOG"/>
    <property type="match status" value="1"/>
</dbReference>
<keyword evidence="10" id="KW-0333">Golgi apparatus</keyword>
<dbReference type="GO" id="GO:0061355">
    <property type="term" value="P:Wnt protein secretion"/>
    <property type="evidence" value="ECO:0007669"/>
    <property type="project" value="TreeGrafter"/>
</dbReference>
<feature type="transmembrane region" description="Helical" evidence="19">
    <location>
        <begin position="441"/>
        <end position="461"/>
    </location>
</feature>
<dbReference type="InterPro" id="IPR053936">
    <property type="entry name" value="WLS_GOLD"/>
</dbReference>
<dbReference type="EMBL" id="VIIS01000351">
    <property type="protein sequence ID" value="KAF0310066.1"/>
    <property type="molecule type" value="Genomic_DNA"/>
</dbReference>
<dbReference type="Proteomes" id="UP000440578">
    <property type="component" value="Unassembled WGS sequence"/>
</dbReference>
<dbReference type="AlphaFoldDB" id="A0A6A4WRH2"/>
<proteinExistence type="inferred from homology"/>
<comment type="function">
    <text evidence="14">A segment polarity gene required for wingless (wg)-dependent patterning processes, acting in both wg-sending cells and wg-target cells. In non-neuronal cells wls directs wg secretion. The wls traffic loop encompasses the Golgi, the cell surface, an endocytic compartment and a retrograde route leading back to the Golgi, and involves clathrin-mediated endocytosis and the retromer complex (a conserved protein complex consisting of Vps35 and Vps26). In neuronal cells (the larval motorneuron NMJ), the wg signal moves across the synapse via the release of wls-containing exosome-like vesicles. Postsynaptic wls is required for the trafficking of fz2 through the fz2-interacting protein Grip.</text>
</comment>
<feature type="transmembrane region" description="Helical" evidence="19">
    <location>
        <begin position="331"/>
        <end position="356"/>
    </location>
</feature>
<dbReference type="OrthoDB" id="6395184at2759"/>
<accession>A0A6A4WRH2</accession>
<evidence type="ECO:0000259" key="21">
    <source>
        <dbReference type="Pfam" id="PF21883"/>
    </source>
</evidence>
<dbReference type="GO" id="GO:0016055">
    <property type="term" value="P:Wnt signaling pathway"/>
    <property type="evidence" value="ECO:0007669"/>
    <property type="project" value="UniProtKB-KW"/>
</dbReference>
<keyword evidence="13" id="KW-0966">Cell projection</keyword>
<evidence type="ECO:0000256" key="5">
    <source>
        <dbReference type="ARBA" id="ARBA00015887"/>
    </source>
</evidence>
<evidence type="ECO:0000313" key="23">
    <source>
        <dbReference type="Proteomes" id="UP000440578"/>
    </source>
</evidence>
<evidence type="ECO:0000256" key="10">
    <source>
        <dbReference type="ARBA" id="ARBA00023034"/>
    </source>
</evidence>
<comment type="subcellular location">
    <subcellularLocation>
        <location evidence="2">Endoplasmic reticulum membrane</location>
        <topology evidence="2">Multi-pass membrane protein</topology>
    </subcellularLocation>
    <subcellularLocation>
        <location evidence="1">Endosome membrane</location>
        <topology evidence="1">Multi-pass membrane protein</topology>
    </subcellularLocation>
    <subcellularLocation>
        <location evidence="3">Golgi apparatus membrane</location>
        <topology evidence="3">Multi-pass membrane protein</topology>
    </subcellularLocation>
    <subcellularLocation>
        <location evidence="16">Postsynaptic cell membrane</location>
        <topology evidence="16">Multi-pass membrane protein</topology>
    </subcellularLocation>
    <subcellularLocation>
        <location evidence="17">Presynaptic cell membrane</location>
        <topology evidence="17">Multi-pass membrane protein</topology>
    </subcellularLocation>
</comment>
<evidence type="ECO:0000256" key="3">
    <source>
        <dbReference type="ARBA" id="ARBA00004653"/>
    </source>
</evidence>
<organism evidence="22 23">
    <name type="scientific">Amphibalanus amphitrite</name>
    <name type="common">Striped barnacle</name>
    <name type="synonym">Balanus amphitrite</name>
    <dbReference type="NCBI Taxonomy" id="1232801"/>
    <lineage>
        <taxon>Eukaryota</taxon>
        <taxon>Metazoa</taxon>
        <taxon>Ecdysozoa</taxon>
        <taxon>Arthropoda</taxon>
        <taxon>Crustacea</taxon>
        <taxon>Multicrustacea</taxon>
        <taxon>Cirripedia</taxon>
        <taxon>Thoracica</taxon>
        <taxon>Thoracicalcarea</taxon>
        <taxon>Balanomorpha</taxon>
        <taxon>Balanoidea</taxon>
        <taxon>Balanidae</taxon>
        <taxon>Amphibalaninae</taxon>
        <taxon>Amphibalanus</taxon>
    </lineage>
</organism>
<evidence type="ECO:0000256" key="14">
    <source>
        <dbReference type="ARBA" id="ARBA00025339"/>
    </source>
</evidence>
<evidence type="ECO:0000256" key="18">
    <source>
        <dbReference type="SAM" id="MobiDB-lite"/>
    </source>
</evidence>
<dbReference type="GO" id="GO:0006886">
    <property type="term" value="P:intracellular protein transport"/>
    <property type="evidence" value="ECO:0007669"/>
    <property type="project" value="TreeGrafter"/>
</dbReference>
<dbReference type="InterPro" id="IPR009551">
    <property type="entry name" value="Wntless"/>
</dbReference>
<evidence type="ECO:0000256" key="19">
    <source>
        <dbReference type="SAM" id="Phobius"/>
    </source>
</evidence>
<feature type="transmembrane region" description="Helical" evidence="19">
    <location>
        <begin position="473"/>
        <end position="500"/>
    </location>
</feature>
<keyword evidence="8 19" id="KW-0812">Transmembrane</keyword>
<dbReference type="GO" id="GO:0042734">
    <property type="term" value="C:presynaptic membrane"/>
    <property type="evidence" value="ECO:0007669"/>
    <property type="project" value="UniProtKB-SubCell"/>
</dbReference>
<evidence type="ECO:0000256" key="9">
    <source>
        <dbReference type="ARBA" id="ARBA00022989"/>
    </source>
</evidence>
<gene>
    <name evidence="22" type="primary">wls_2</name>
    <name evidence="22" type="ORF">FJT64_018868</name>
</gene>
<dbReference type="Pfam" id="PF21883">
    <property type="entry name" value="WLS_GOLD"/>
    <property type="match status" value="1"/>
</dbReference>
<evidence type="ECO:0000256" key="7">
    <source>
        <dbReference type="ARBA" id="ARBA00022687"/>
    </source>
</evidence>
<sequence>MEAHELVSAERPKKFCSVSGPTALLGEWSGPTALLGVWSGPTALLGVWCGPTALLGEWSGPTAPLALLGEWSGPKALLALLGEWSGPTALLGEWSGPTALLGEWSGPTALLGEWSGPTALLVPRQQVMMIGTRHCIEYNYGDLPGLDLPERGDDSWFQSWRIDEDDFVCTRVEPHAEEEHNRELFRRFFIDGKLHTSFQMPLRKERVLNPFKRYNRFLKGYISIDLDISSNGTETARDVSVRLRLGGRDGGGRQRDWQQLGRAQVPLELDSCQRRTEQAADGTETERCVVNQQLFELASLDREYYLLNAGVQNMTQPPLSMNLLVVFQTRVYTLVCLHLGACFTAALALLLVLFVLRVRRLYPVVPTGHTLLALLAAALIVWDVPLGYIALDYDAPWLGIVDAVRQDLFYLVFLCFCLVFVREQAFVKGVKRAPRRLLPPLAPVAAGALLLLALDVTQQALLAADPFAGRPHWLRLCLAVLLVLNALYVLAVCALAAGGWRRGWDRKPVPGRYRALMAITCLTVAAACVEHAERRESDNWWFWSWTDERPTDGHLLYIGMLVWYNVLVAGLLVLYLPTRPLVELTGPVYDDEQKVPLNGGDEPEPIRREAAPAEP</sequence>
<feature type="domain" description="Wntless-like transmembrane" evidence="20">
    <location>
        <begin position="332"/>
        <end position="578"/>
    </location>
</feature>
<keyword evidence="7" id="KW-0879">Wnt signaling pathway</keyword>
<evidence type="ECO:0000313" key="22">
    <source>
        <dbReference type="EMBL" id="KAF0310066.1"/>
    </source>
</evidence>
<keyword evidence="12" id="KW-0628">Postsynaptic cell membrane</keyword>
<comment type="subunit">
    <text evidence="15">Interacts with wg; in the Golgi. Interacts with Vps35, a component of the retromer complex; wls stability is regulated by Vps35.</text>
</comment>
<evidence type="ECO:0000256" key="16">
    <source>
        <dbReference type="ARBA" id="ARBA00034104"/>
    </source>
</evidence>
<feature type="transmembrane region" description="Helical" evidence="19">
    <location>
        <begin position="403"/>
        <end position="421"/>
    </location>
</feature>
<evidence type="ECO:0000256" key="8">
    <source>
        <dbReference type="ARBA" id="ARBA00022692"/>
    </source>
</evidence>
<dbReference type="InterPro" id="IPR047843">
    <property type="entry name" value="WLS-like_TM"/>
</dbReference>
<feature type="transmembrane region" description="Helical" evidence="19">
    <location>
        <begin position="512"/>
        <end position="532"/>
    </location>
</feature>
<dbReference type="GO" id="GO:0010008">
    <property type="term" value="C:endosome membrane"/>
    <property type="evidence" value="ECO:0007669"/>
    <property type="project" value="UniProtKB-SubCell"/>
</dbReference>
<dbReference type="GO" id="GO:0017147">
    <property type="term" value="F:Wnt-protein binding"/>
    <property type="evidence" value="ECO:0007669"/>
    <property type="project" value="InterPro"/>
</dbReference>
<evidence type="ECO:0000256" key="4">
    <source>
        <dbReference type="ARBA" id="ARBA00008148"/>
    </source>
</evidence>
<keyword evidence="12" id="KW-0770">Synapse</keyword>
<feature type="compositionally biased region" description="Basic and acidic residues" evidence="18">
    <location>
        <begin position="604"/>
        <end position="615"/>
    </location>
</feature>
<evidence type="ECO:0000256" key="11">
    <source>
        <dbReference type="ARBA" id="ARBA00023136"/>
    </source>
</evidence>
<keyword evidence="11 19" id="KW-0472">Membrane</keyword>
<name>A0A6A4WRH2_AMPAM</name>
<evidence type="ECO:0000256" key="2">
    <source>
        <dbReference type="ARBA" id="ARBA00004477"/>
    </source>
</evidence>
<dbReference type="Pfam" id="PF06664">
    <property type="entry name" value="WLS-like_TM"/>
    <property type="match status" value="1"/>
</dbReference>
<dbReference type="PANTHER" id="PTHR13449">
    <property type="entry name" value="INTEGRAL MEMBRANE PROTEIN GPR177"/>
    <property type="match status" value="1"/>
</dbReference>
<evidence type="ECO:0000259" key="20">
    <source>
        <dbReference type="Pfam" id="PF06664"/>
    </source>
</evidence>
<evidence type="ECO:0000256" key="12">
    <source>
        <dbReference type="ARBA" id="ARBA00023257"/>
    </source>
</evidence>
<evidence type="ECO:0000256" key="13">
    <source>
        <dbReference type="ARBA" id="ARBA00023273"/>
    </source>
</evidence>
<comment type="caution">
    <text evidence="22">The sequence shown here is derived from an EMBL/GenBank/DDBJ whole genome shotgun (WGS) entry which is preliminary data.</text>
</comment>
<dbReference type="GO" id="GO:0045211">
    <property type="term" value="C:postsynaptic membrane"/>
    <property type="evidence" value="ECO:0007669"/>
    <property type="project" value="UniProtKB-SubCell"/>
</dbReference>
<keyword evidence="23" id="KW-1185">Reference proteome</keyword>
<feature type="transmembrane region" description="Helical" evidence="19">
    <location>
        <begin position="555"/>
        <end position="576"/>
    </location>
</feature>